<gene>
    <name evidence="2" type="ORF">PAC_18127</name>
</gene>
<dbReference type="EMBL" id="FJOG01000052">
    <property type="protein sequence ID" value="CZR68228.1"/>
    <property type="molecule type" value="Genomic_DNA"/>
</dbReference>
<dbReference type="OrthoDB" id="9991317at2759"/>
<evidence type="ECO:0000313" key="2">
    <source>
        <dbReference type="EMBL" id="CZR68228.1"/>
    </source>
</evidence>
<name>A0A1L7XTB2_9HELO</name>
<dbReference type="STRING" id="576137.A0A1L7XTB2"/>
<keyword evidence="3" id="KW-1185">Reference proteome</keyword>
<protein>
    <submittedName>
        <fullName evidence="2">Uncharacterized protein</fullName>
    </submittedName>
</protein>
<sequence>MNRRIAAVRELDDCVYNIRQLPRHNRFLLGPTSEELKKLAAEGSIVVNITEISSDAIVVSMSAIKTIKLPELTASKVSWKAVGSQHHLTSPGYGIGAGIASFLPFHAAGDHAAGSAENTFSRVVSSYTPTMKALAYARECVSTKLKFSNDKPKLLIVTMPTTPGERPLPGVTKERSEVQMVVEPEFLVQLLIQPRAKKVLHGFFQQLSGPSRGWRVNVSLRAGFGHVIGSLWPSEDATCVEVAKGFYEQLRTSRHAHESNKAVAAALHDSAHSALVGYCAFAALWATWGALRQSESCKGRRGRKKDRKTKEERVAEGLLEEGLG</sequence>
<dbReference type="Proteomes" id="UP000184330">
    <property type="component" value="Unassembled WGS sequence"/>
</dbReference>
<organism evidence="2 3">
    <name type="scientific">Phialocephala subalpina</name>
    <dbReference type="NCBI Taxonomy" id="576137"/>
    <lineage>
        <taxon>Eukaryota</taxon>
        <taxon>Fungi</taxon>
        <taxon>Dikarya</taxon>
        <taxon>Ascomycota</taxon>
        <taxon>Pezizomycotina</taxon>
        <taxon>Leotiomycetes</taxon>
        <taxon>Helotiales</taxon>
        <taxon>Mollisiaceae</taxon>
        <taxon>Phialocephala</taxon>
        <taxon>Phialocephala fortinii species complex</taxon>
    </lineage>
</organism>
<proteinExistence type="predicted"/>
<evidence type="ECO:0000313" key="3">
    <source>
        <dbReference type="Proteomes" id="UP000184330"/>
    </source>
</evidence>
<evidence type="ECO:0000256" key="1">
    <source>
        <dbReference type="SAM" id="MobiDB-lite"/>
    </source>
</evidence>
<accession>A0A1L7XTB2</accession>
<dbReference type="AlphaFoldDB" id="A0A1L7XTB2"/>
<feature type="region of interest" description="Disordered" evidence="1">
    <location>
        <begin position="297"/>
        <end position="324"/>
    </location>
</feature>
<reference evidence="2 3" key="1">
    <citation type="submission" date="2016-03" db="EMBL/GenBank/DDBJ databases">
        <authorList>
            <person name="Ploux O."/>
        </authorList>
    </citation>
    <scope>NUCLEOTIDE SEQUENCE [LARGE SCALE GENOMIC DNA]</scope>
    <source>
        <strain evidence="2 3">UAMH 11012</strain>
    </source>
</reference>